<feature type="coiled-coil region" evidence="4">
    <location>
        <begin position="2"/>
        <end position="36"/>
    </location>
</feature>
<evidence type="ECO:0000313" key="7">
    <source>
        <dbReference type="Proteomes" id="UP000672011"/>
    </source>
</evidence>
<keyword evidence="1 3" id="KW-0820">tRNA-binding</keyword>
<keyword evidence="4" id="KW-0175">Coiled coil</keyword>
<dbReference type="NCBIfam" id="NF007495">
    <property type="entry name" value="PRK10089.1-4"/>
    <property type="match status" value="1"/>
</dbReference>
<dbReference type="PANTHER" id="PTHR11586:SF37">
    <property type="entry name" value="TRNA-BINDING DOMAIN-CONTAINING PROTEIN"/>
    <property type="match status" value="1"/>
</dbReference>
<keyword evidence="2 3" id="KW-0694">RNA-binding</keyword>
<proteinExistence type="predicted"/>
<evidence type="ECO:0000256" key="2">
    <source>
        <dbReference type="ARBA" id="ARBA00022884"/>
    </source>
</evidence>
<reference evidence="7" key="2">
    <citation type="submission" date="2021-04" db="EMBL/GenBank/DDBJ databases">
        <title>Taxonomy of Flavobacteriaceae bacterium ZY171143.</title>
        <authorList>
            <person name="Li F."/>
        </authorList>
    </citation>
    <scope>NUCLEOTIDE SEQUENCE [LARGE SCALE GENOMIC DNA]</scope>
    <source>
        <strain evidence="7">ZY171143</strain>
    </source>
</reference>
<dbReference type="NCBIfam" id="TIGR02222">
    <property type="entry name" value="chap_CsaA"/>
    <property type="match status" value="1"/>
</dbReference>
<feature type="domain" description="TRNA-binding" evidence="5">
    <location>
        <begin position="42"/>
        <end position="145"/>
    </location>
</feature>
<evidence type="ECO:0000256" key="3">
    <source>
        <dbReference type="PROSITE-ProRule" id="PRU00209"/>
    </source>
</evidence>
<dbReference type="EMBL" id="CP072842">
    <property type="protein sequence ID" value="QTV07060.1"/>
    <property type="molecule type" value="Genomic_DNA"/>
</dbReference>
<dbReference type="NCBIfam" id="NF007494">
    <property type="entry name" value="PRK10089.1-3"/>
    <property type="match status" value="1"/>
</dbReference>
<dbReference type="PANTHER" id="PTHR11586">
    <property type="entry name" value="TRNA-AMINOACYLATION COFACTOR ARC1 FAMILY MEMBER"/>
    <property type="match status" value="1"/>
</dbReference>
<reference evidence="6 7" key="1">
    <citation type="journal article" date="2021" name="Int. J. Syst. Evol. Microbiol.">
        <title>Faecalibacter bovis sp. nov., isolated from cow faeces.</title>
        <authorList>
            <person name="Li F."/>
            <person name="Zhao W."/>
            <person name="Hong Q."/>
            <person name="Shao Q."/>
            <person name="Song J."/>
            <person name="Yang S."/>
        </authorList>
    </citation>
    <scope>NUCLEOTIDE SEQUENCE [LARGE SCALE GENOMIC DNA]</scope>
    <source>
        <strain evidence="6 7">ZY171143</strain>
    </source>
</reference>
<dbReference type="PROSITE" id="PS50886">
    <property type="entry name" value="TRBD"/>
    <property type="match status" value="1"/>
</dbReference>
<dbReference type="Proteomes" id="UP000672011">
    <property type="component" value="Chromosome"/>
</dbReference>
<dbReference type="InterPro" id="IPR012340">
    <property type="entry name" value="NA-bd_OB-fold"/>
</dbReference>
<dbReference type="Gene3D" id="2.40.50.140">
    <property type="entry name" value="Nucleic acid-binding proteins"/>
    <property type="match status" value="1"/>
</dbReference>
<evidence type="ECO:0000256" key="4">
    <source>
        <dbReference type="SAM" id="Coils"/>
    </source>
</evidence>
<dbReference type="InterPro" id="IPR051270">
    <property type="entry name" value="Tyrosine-tRNA_ligase_regulator"/>
</dbReference>
<dbReference type="SUPFAM" id="SSF50249">
    <property type="entry name" value="Nucleic acid-binding proteins"/>
    <property type="match status" value="1"/>
</dbReference>
<dbReference type="Pfam" id="PF01588">
    <property type="entry name" value="tRNA_bind"/>
    <property type="match status" value="1"/>
</dbReference>
<dbReference type="InterPro" id="IPR002547">
    <property type="entry name" value="tRNA-bd_dom"/>
</dbReference>
<evidence type="ECO:0000259" key="5">
    <source>
        <dbReference type="PROSITE" id="PS50886"/>
    </source>
</evidence>
<dbReference type="CDD" id="cd02798">
    <property type="entry name" value="tRNA_bind_CsaA"/>
    <property type="match status" value="1"/>
</dbReference>
<organism evidence="6 7">
    <name type="scientific">Faecalibacter bovis</name>
    <dbReference type="NCBI Taxonomy" id="2898187"/>
    <lineage>
        <taxon>Bacteria</taxon>
        <taxon>Pseudomonadati</taxon>
        <taxon>Bacteroidota</taxon>
        <taxon>Flavobacteriia</taxon>
        <taxon>Flavobacteriales</taxon>
        <taxon>Weeksellaceae</taxon>
        <taxon>Faecalibacter</taxon>
    </lineage>
</organism>
<sequence length="145" mass="16645">MSDDLKSKYQHQKENIEQLLKEIENKEITKDVKNDATISWQDFEKIDMRVGTIIKVEDFPEARNPAYQLTIDFGPLGLKKSSAQITSLYTKEELINQQIIAVVNFPPKQIGKFMSECLVMGVYGNDKDVILLNPQRKVENGWKIG</sequence>
<gene>
    <name evidence="6" type="ORF">J9309_07440</name>
</gene>
<keyword evidence="7" id="KW-1185">Reference proteome</keyword>
<evidence type="ECO:0000256" key="1">
    <source>
        <dbReference type="ARBA" id="ARBA00022555"/>
    </source>
</evidence>
<protein>
    <submittedName>
        <fullName evidence="6">tRNA-binding protein</fullName>
    </submittedName>
</protein>
<accession>A0ABX7XGI1</accession>
<name>A0ABX7XGI1_9FLAO</name>
<dbReference type="InterPro" id="IPR008231">
    <property type="entry name" value="CsaA"/>
</dbReference>
<evidence type="ECO:0000313" key="6">
    <source>
        <dbReference type="EMBL" id="QTV07060.1"/>
    </source>
</evidence>